<dbReference type="PROSITE" id="PS00028">
    <property type="entry name" value="ZINC_FINGER_C2H2_1"/>
    <property type="match status" value="2"/>
</dbReference>
<evidence type="ECO:0000256" key="10">
    <source>
        <dbReference type="SAM" id="MobiDB-lite"/>
    </source>
</evidence>
<dbReference type="EMBL" id="KV931660">
    <property type="protein sequence ID" value="PIO32114.1"/>
    <property type="molecule type" value="Genomic_DNA"/>
</dbReference>
<feature type="non-terminal residue" evidence="12">
    <location>
        <position position="282"/>
    </location>
</feature>
<dbReference type="GO" id="GO:0000981">
    <property type="term" value="F:DNA-binding transcription factor activity, RNA polymerase II-specific"/>
    <property type="evidence" value="ECO:0007669"/>
    <property type="project" value="TreeGrafter"/>
</dbReference>
<keyword evidence="7" id="KW-0238">DNA-binding</keyword>
<keyword evidence="8" id="KW-0539">Nucleus</keyword>
<dbReference type="Pfam" id="PF00096">
    <property type="entry name" value="zf-C2H2"/>
    <property type="match status" value="2"/>
</dbReference>
<sequence length="282" mass="32033">MEEGGGISAQESSWWGCEAGECVPSKEEDENMIAVKAEMKHETEESYVSGDDPCKEEEEIPPEIRTDTKANQRDIKAEEEEEEGHVRIKEEEEPYWSSDHPCKEEEIPVKISTDGRYIRFDIEQKPFDSPDDEMQGHEATSDSSEENFITPNVHLAPHCVALSSNPFMHGGITPRPDTHHTAHKGNKVLMHSDSVKRSTKKAEGNPTQKCRTWKKQYSCAECGKRFKQKSTLITHERVHTGEKPFSCSECGRCFKQRSTLITHERVHTGEKPYSCSKCGKCF</sequence>
<dbReference type="PANTHER" id="PTHR14196">
    <property type="entry name" value="ODD-SKIPPED - RELATED"/>
    <property type="match status" value="1"/>
</dbReference>
<dbReference type="PANTHER" id="PTHR14196:SF15">
    <property type="entry name" value="OOCYTE ZINC FINGER PROTEIN XLCOF7.1-LIKE"/>
    <property type="match status" value="1"/>
</dbReference>
<evidence type="ECO:0000256" key="3">
    <source>
        <dbReference type="ARBA" id="ARBA00022723"/>
    </source>
</evidence>
<organism evidence="12">
    <name type="scientific">Aquarana catesbeiana</name>
    <name type="common">American bullfrog</name>
    <name type="synonym">Rana catesbeiana</name>
    <dbReference type="NCBI Taxonomy" id="8400"/>
    <lineage>
        <taxon>Eukaryota</taxon>
        <taxon>Metazoa</taxon>
        <taxon>Chordata</taxon>
        <taxon>Craniata</taxon>
        <taxon>Vertebrata</taxon>
        <taxon>Euteleostomi</taxon>
        <taxon>Amphibia</taxon>
        <taxon>Batrachia</taxon>
        <taxon>Anura</taxon>
        <taxon>Neobatrachia</taxon>
        <taxon>Ranoidea</taxon>
        <taxon>Ranidae</taxon>
        <taxon>Aquarana</taxon>
    </lineage>
</organism>
<dbReference type="InterPro" id="IPR036236">
    <property type="entry name" value="Znf_C2H2_sf"/>
</dbReference>
<evidence type="ECO:0000259" key="11">
    <source>
        <dbReference type="PROSITE" id="PS50157"/>
    </source>
</evidence>
<dbReference type="PROSITE" id="PS50157">
    <property type="entry name" value="ZINC_FINGER_C2H2_2"/>
    <property type="match status" value="2"/>
</dbReference>
<keyword evidence="3" id="KW-0479">Metal-binding</keyword>
<gene>
    <name evidence="12" type="ORF">AB205_0143810</name>
</gene>
<dbReference type="OrthoDB" id="8117402at2759"/>
<dbReference type="InterPro" id="IPR050717">
    <property type="entry name" value="C2H2-ZF_Transcription_Reg"/>
</dbReference>
<reference evidence="12" key="1">
    <citation type="submission" date="2017-08" db="EMBL/GenBank/DDBJ databases">
        <title>Assembly of the North American Bullfrog Genome.</title>
        <authorList>
            <person name="Warren R.L."/>
            <person name="Vandervalk B.P."/>
            <person name="Kucuk E."/>
            <person name="Birol I."/>
            <person name="Helbing C."/>
            <person name="Pandoh P."/>
            <person name="Behsaz B."/>
            <person name="Mohamadi H."/>
            <person name="Chu J."/>
            <person name="Jackman S."/>
            <person name="Hammond S.A."/>
            <person name="Veldhoen N."/>
            <person name="Kirk H."/>
            <person name="Zhao Y."/>
            <person name="Coope R."/>
            <person name="Pleasance S."/>
            <person name="Moore R."/>
            <person name="Holt R."/>
        </authorList>
    </citation>
    <scope>NUCLEOTIDE SEQUENCE</scope>
    <source>
        <strain evidence="12">Bruno</strain>
        <tissue evidence="12">Liver</tissue>
    </source>
</reference>
<dbReference type="GO" id="GO:0000977">
    <property type="term" value="F:RNA polymerase II transcription regulatory region sequence-specific DNA binding"/>
    <property type="evidence" value="ECO:0007669"/>
    <property type="project" value="TreeGrafter"/>
</dbReference>
<evidence type="ECO:0000256" key="2">
    <source>
        <dbReference type="ARBA" id="ARBA00004123"/>
    </source>
</evidence>
<feature type="region of interest" description="Disordered" evidence="10">
    <location>
        <begin position="1"/>
        <end position="28"/>
    </location>
</feature>
<evidence type="ECO:0000256" key="6">
    <source>
        <dbReference type="ARBA" id="ARBA00022833"/>
    </source>
</evidence>
<keyword evidence="5 9" id="KW-0863">Zinc-finger</keyword>
<evidence type="ECO:0000256" key="9">
    <source>
        <dbReference type="PROSITE-ProRule" id="PRU00042"/>
    </source>
</evidence>
<evidence type="ECO:0000256" key="5">
    <source>
        <dbReference type="ARBA" id="ARBA00022771"/>
    </source>
</evidence>
<proteinExistence type="predicted"/>
<feature type="compositionally biased region" description="Basic and acidic residues" evidence="10">
    <location>
        <begin position="62"/>
        <end position="76"/>
    </location>
</feature>
<evidence type="ECO:0000256" key="4">
    <source>
        <dbReference type="ARBA" id="ARBA00022737"/>
    </source>
</evidence>
<comment type="subcellular location">
    <subcellularLocation>
        <location evidence="2">Nucleus</location>
    </subcellularLocation>
</comment>
<dbReference type="GO" id="GO:0005634">
    <property type="term" value="C:nucleus"/>
    <property type="evidence" value="ECO:0007669"/>
    <property type="project" value="UniProtKB-SubCell"/>
</dbReference>
<feature type="domain" description="C2H2-type" evidence="11">
    <location>
        <begin position="245"/>
        <end position="272"/>
    </location>
</feature>
<feature type="domain" description="C2H2-type" evidence="11">
    <location>
        <begin position="217"/>
        <end position="244"/>
    </location>
</feature>
<accession>A0A2G9RW98</accession>
<evidence type="ECO:0000313" key="12">
    <source>
        <dbReference type="EMBL" id="PIO32114.1"/>
    </source>
</evidence>
<evidence type="ECO:0000256" key="8">
    <source>
        <dbReference type="ARBA" id="ARBA00023242"/>
    </source>
</evidence>
<evidence type="ECO:0000256" key="7">
    <source>
        <dbReference type="ARBA" id="ARBA00023125"/>
    </source>
</evidence>
<evidence type="ECO:0000256" key="1">
    <source>
        <dbReference type="ARBA" id="ARBA00003767"/>
    </source>
</evidence>
<dbReference type="Gene3D" id="3.30.160.60">
    <property type="entry name" value="Classic Zinc Finger"/>
    <property type="match status" value="3"/>
</dbReference>
<dbReference type="SUPFAM" id="SSF57667">
    <property type="entry name" value="beta-beta-alpha zinc fingers"/>
    <property type="match status" value="1"/>
</dbReference>
<dbReference type="GO" id="GO:0008270">
    <property type="term" value="F:zinc ion binding"/>
    <property type="evidence" value="ECO:0007669"/>
    <property type="project" value="UniProtKB-KW"/>
</dbReference>
<dbReference type="FunFam" id="3.30.160.60:FF:000478">
    <property type="entry name" value="Zinc finger protein 133"/>
    <property type="match status" value="2"/>
</dbReference>
<dbReference type="InterPro" id="IPR013087">
    <property type="entry name" value="Znf_C2H2_type"/>
</dbReference>
<keyword evidence="4" id="KW-0677">Repeat</keyword>
<keyword evidence="6" id="KW-0862">Zinc</keyword>
<dbReference type="SMART" id="SM00355">
    <property type="entry name" value="ZnF_C2H2"/>
    <property type="match status" value="2"/>
</dbReference>
<dbReference type="AlphaFoldDB" id="A0A2G9RW98"/>
<feature type="region of interest" description="Disordered" evidence="10">
    <location>
        <begin position="40"/>
        <end position="86"/>
    </location>
</feature>
<protein>
    <recommendedName>
        <fullName evidence="11">C2H2-type domain-containing protein</fullName>
    </recommendedName>
</protein>
<comment type="function">
    <text evidence="1">May be involved in transcriptional regulation.</text>
</comment>
<name>A0A2G9RW98_AQUCT</name>